<evidence type="ECO:0000313" key="2">
    <source>
        <dbReference type="Proteomes" id="UP001189429"/>
    </source>
</evidence>
<gene>
    <name evidence="1" type="ORF">PCOR1329_LOCUS15047</name>
</gene>
<keyword evidence="2" id="KW-1185">Reference proteome</keyword>
<evidence type="ECO:0008006" key="3">
    <source>
        <dbReference type="Google" id="ProtNLM"/>
    </source>
</evidence>
<evidence type="ECO:0000313" key="1">
    <source>
        <dbReference type="EMBL" id="CAK0809928.1"/>
    </source>
</evidence>
<dbReference type="Pfam" id="PF13516">
    <property type="entry name" value="LRR_6"/>
    <property type="match status" value="2"/>
</dbReference>
<name>A0ABN9QX86_9DINO</name>
<dbReference type="Gene3D" id="3.80.10.10">
    <property type="entry name" value="Ribonuclease Inhibitor"/>
    <property type="match status" value="1"/>
</dbReference>
<comment type="caution">
    <text evidence="1">The sequence shown here is derived from an EMBL/GenBank/DDBJ whole genome shotgun (WGS) entry which is preliminary data.</text>
</comment>
<accession>A0ABN9QX86</accession>
<protein>
    <recommendedName>
        <fullName evidence="3">Phospholipase B-like</fullName>
    </recommendedName>
</protein>
<reference evidence="1" key="1">
    <citation type="submission" date="2023-10" db="EMBL/GenBank/DDBJ databases">
        <authorList>
            <person name="Chen Y."/>
            <person name="Shah S."/>
            <person name="Dougan E. K."/>
            <person name="Thang M."/>
            <person name="Chan C."/>
        </authorList>
    </citation>
    <scope>NUCLEOTIDE SEQUENCE [LARGE SCALE GENOMIC DNA]</scope>
</reference>
<dbReference type="SUPFAM" id="SSF52047">
    <property type="entry name" value="RNI-like"/>
    <property type="match status" value="1"/>
</dbReference>
<dbReference type="PANTHER" id="PTHR28583:SF4">
    <property type="entry name" value="N-ACYLETHANOLAMINE-HYDROLYZING ACID AMIDASE"/>
    <property type="match status" value="1"/>
</dbReference>
<organism evidence="1 2">
    <name type="scientific">Prorocentrum cordatum</name>
    <dbReference type="NCBI Taxonomy" id="2364126"/>
    <lineage>
        <taxon>Eukaryota</taxon>
        <taxon>Sar</taxon>
        <taxon>Alveolata</taxon>
        <taxon>Dinophyceae</taxon>
        <taxon>Prorocentrales</taxon>
        <taxon>Prorocentraceae</taxon>
        <taxon>Prorocentrum</taxon>
    </lineage>
</organism>
<dbReference type="SMART" id="SM00368">
    <property type="entry name" value="LRR_RI"/>
    <property type="match status" value="3"/>
</dbReference>
<proteinExistence type="predicted"/>
<dbReference type="InterPro" id="IPR001611">
    <property type="entry name" value="Leu-rich_rpt"/>
</dbReference>
<dbReference type="EMBL" id="CAUYUJ010004526">
    <property type="protein sequence ID" value="CAK0809928.1"/>
    <property type="molecule type" value="Genomic_DNA"/>
</dbReference>
<dbReference type="Gene3D" id="3.60.60.10">
    <property type="entry name" value="Penicillin V Acylase, Chain A"/>
    <property type="match status" value="1"/>
</dbReference>
<dbReference type="InterPro" id="IPR032675">
    <property type="entry name" value="LRR_dom_sf"/>
</dbReference>
<dbReference type="Proteomes" id="UP001189429">
    <property type="component" value="Unassembled WGS sequence"/>
</dbReference>
<dbReference type="PANTHER" id="PTHR28583">
    <property type="entry name" value="ACID AMIDASE"/>
    <property type="match status" value="1"/>
</dbReference>
<sequence length="626" mass="68449">MALYQRKEVAQYTDAEDLFDALACTVEGQHSVRLVRMSWLLQQRGSVLRRRQELPEEEAGGRGGCGKVAPMIAMSFCWDAREHPDPEGLQMNLVIATLEQERGTYSQTDGEFAGFSEMGVCWDCPSLLHGDPDKAHEAHAQEAADDAKRTPAEKAAFKHVLHETIDLWYAHQARTVFLLTQHLREWGSTRECGYDQSGWTTCWPVGPARLEFEGMPPPTPEQVAGLGGCLRLCARLEKLDLRRCNVGPAGWESLARTLPSAPRLEELYLQDKGIGGDGAEALAQALPSTLGLEYLDLSGNGIGGDGAEAALRAAWGRRNLDYLARGVGRELGIPAGDVVVASVFYDLFAAADSPLRAARGPRSGPPGRPRCPKEKACTGVIAQTTSGDILHGRNLDYDFAEKLAKTTLVVDFMRNGSQHFTAVTFGPIPNFNTAVRYGSFSLTHDERDQGSIAENLFDMIVRGRVATFSQIREAMDTVSSFDDAVTFFSTAKLSSASYFILGGVRAGEGAVITRNRDSVADAWKLNVRAGRWYLVETNYDHDKQPGTGDDRRHPLIRAMDATGQDNITAATLWEVISTRRVNTSAGERPPLNPGTVYSTVMGARHPESFKTVVRTSFSADSAAFFV</sequence>